<dbReference type="RefSeq" id="XP_074223738.1">
    <property type="nucleotide sequence ID" value="XM_074367637.1"/>
</dbReference>
<reference evidence="2" key="1">
    <citation type="submission" date="2025-08" db="UniProtKB">
        <authorList>
            <consortium name="RefSeq"/>
        </authorList>
    </citation>
    <scope>IDENTIFICATION</scope>
    <source>
        <tissue evidence="2">Blood</tissue>
    </source>
</reference>
<organism evidence="1 2">
    <name type="scientific">Camelus bactrianus</name>
    <name type="common">Bactrian camel</name>
    <dbReference type="NCBI Taxonomy" id="9837"/>
    <lineage>
        <taxon>Eukaryota</taxon>
        <taxon>Metazoa</taxon>
        <taxon>Chordata</taxon>
        <taxon>Craniata</taxon>
        <taxon>Vertebrata</taxon>
        <taxon>Euteleostomi</taxon>
        <taxon>Mammalia</taxon>
        <taxon>Eutheria</taxon>
        <taxon>Laurasiatheria</taxon>
        <taxon>Artiodactyla</taxon>
        <taxon>Tylopoda</taxon>
        <taxon>Camelidae</taxon>
        <taxon>Camelus</taxon>
    </lineage>
</organism>
<dbReference type="Proteomes" id="UP001732780">
    <property type="component" value="Chromosome 7"/>
</dbReference>
<evidence type="ECO:0000313" key="2">
    <source>
        <dbReference type="RefSeq" id="XP_074223738.1"/>
    </source>
</evidence>
<evidence type="ECO:0000313" key="1">
    <source>
        <dbReference type="Proteomes" id="UP001732780"/>
    </source>
</evidence>
<keyword evidence="1" id="KW-1185">Reference proteome</keyword>
<proteinExistence type="predicted"/>
<accession>A0AC58QN82</accession>
<name>A0AC58QN82_CAMBA</name>
<sequence length="94" mass="10591">MAPQHLKCGVTWTSRRPRRCAADAAEQRARRRLRGSSARAEPPAQAEKEAPPTEKPQVVKTHLRTTIILPETVGAYNCKTFNQVEIKPEMIGHY</sequence>
<gene>
    <name evidence="2" type="primary">LOC141578185</name>
</gene>
<protein>
    <submittedName>
        <fullName evidence="2">Small ribosomal subunit protein uS19-like</fullName>
    </submittedName>
</protein>